<dbReference type="Pfam" id="PF07660">
    <property type="entry name" value="STN"/>
    <property type="match status" value="1"/>
</dbReference>
<dbReference type="InterPro" id="IPR023997">
    <property type="entry name" value="TonB-dep_OMP_SusC/RagA_CS"/>
</dbReference>
<feature type="chain" id="PRO_5026338851" evidence="12">
    <location>
        <begin position="28"/>
        <end position="1096"/>
    </location>
</feature>
<sequence length="1096" mass="120275">MKFVMDKRQIFLTAAALCLNMSISAQSVNLQNVTVKQALNKLQQTCGYSFVYEAKDLNTSKRVSVNASNCAEAIGQVLRGQGVTYTLKGKNVIISKASVKHQGAQQVGNQRRVKGVIKDGNGEPIIGATVRVKGHESNGTISDLDGNFSLEVSPGDELEVSYVGYSTKLIKTGNSSSLSVVMKEDNKALGEIVVIGYGTQRKADLTGSVANVDATKLNTQSNTTIGQALQGKIAGVDIVSQGGQPGSGSRIMVRGIGTLNNASPLYIVDGMYMSGIDHINPSDIQSIDVLKDASSAAIYGSRAANGVVIITTKSGSNTEGVPTINVTANVGVNTPAKYLDILNASDWAAVTTESRAASGLKPLDMALDLASKEDNDWQDIMFNPALMQNYNLSVQGGGKYTTYYNSFGYTNQDGVLKGTNFQRYTMQSKVDYKKGIVNLGTNIILEYDKDKPLFSAVRGGMVGHTLLSVPTLSRYDSSRVGGYGGLYGDVVNLRNPLGTCDDNVLGRKSDNAKVYANVYFSIEPIKGLKYKMNFTPDFQFYRYNEKTGLYDFGLDKNGITQNTERQSRTRNLLMEHLLTFDKQFGAHKISLLAGYSYQDTKYRYLSGWGQGMLTGIWELDAAASGLGTSGNSYRSVLTSILGRIFYSYQDRYLITMTMRRDGSSKFAKGNRYGNFPSVSVGWNIAEEKFVKDHVEWLDQLKLRAGYGELGNQEISDYQYSSTVTTGINYPNGNGGLLQGAFPKNFANPDIKWESTSMTNVGIDLIALNNRLSLTMDYYVKNTKDILLSVPIPISTGGANDPVKNAGKIRNKGFEFNLGWNDRLDKDFSYSVNAIGSFNTNEVVAMGSESQSITGGTIHGGTYTTKTLAGYPIAGFWLIPCDGYFNSQADVQAHSKDGKLIQPSAEPGDIRFKDTNNDGTINDDDRVYCGSPFPKFTYSLNGSINYKNFDFSFTLQGVIGNKIYNATRLELEDVTRGTNYLSTVLDHWTESNHNAKTPRLVWNDPNRNARSESDRFLEKGDYLRLRTVQLGYTLPENCLLGFFQKARVYASVDNLFTITGYTGYSPDVNSSSVYQRGFDEFIYPANRTFMFGVNLTF</sequence>
<name>A0A6G1VKK1_9BACT</name>
<evidence type="ECO:0000313" key="16">
    <source>
        <dbReference type="EMBL" id="MQP13273.1"/>
    </source>
</evidence>
<evidence type="ECO:0000313" key="17">
    <source>
        <dbReference type="Proteomes" id="UP000477980"/>
    </source>
</evidence>
<feature type="domain" description="TonB-dependent receptor-like beta-barrel" evidence="13">
    <location>
        <begin position="509"/>
        <end position="1054"/>
    </location>
</feature>
<dbReference type="Gene3D" id="2.60.40.1120">
    <property type="entry name" value="Carboxypeptidase-like, regulatory domain"/>
    <property type="match status" value="1"/>
</dbReference>
<keyword evidence="12" id="KW-0732">Signal</keyword>
<dbReference type="InterPro" id="IPR037066">
    <property type="entry name" value="Plug_dom_sf"/>
</dbReference>
<comment type="similarity">
    <text evidence="10 11">Belongs to the TonB-dependent receptor family.</text>
</comment>
<keyword evidence="8 10" id="KW-0472">Membrane</keyword>
<evidence type="ECO:0000256" key="12">
    <source>
        <dbReference type="SAM" id="SignalP"/>
    </source>
</evidence>
<evidence type="ECO:0000259" key="14">
    <source>
        <dbReference type="Pfam" id="PF07660"/>
    </source>
</evidence>
<evidence type="ECO:0000256" key="5">
    <source>
        <dbReference type="ARBA" id="ARBA00022692"/>
    </source>
</evidence>
<protein>
    <submittedName>
        <fullName evidence="16">TonB-dependent receptor</fullName>
    </submittedName>
</protein>
<dbReference type="InterPro" id="IPR039426">
    <property type="entry name" value="TonB-dep_rcpt-like"/>
</dbReference>
<keyword evidence="4" id="KW-0406">Ion transport</keyword>
<dbReference type="AlphaFoldDB" id="A0A6G1VKK1"/>
<dbReference type="InterPro" id="IPR012910">
    <property type="entry name" value="Plug_dom"/>
</dbReference>
<dbReference type="EMBL" id="VZAH01000021">
    <property type="protein sequence ID" value="MQP13273.1"/>
    <property type="molecule type" value="Genomic_DNA"/>
</dbReference>
<evidence type="ECO:0000259" key="15">
    <source>
        <dbReference type="Pfam" id="PF07715"/>
    </source>
</evidence>
<keyword evidence="16" id="KW-0675">Receptor</keyword>
<dbReference type="InterPro" id="IPR011662">
    <property type="entry name" value="Secretin/TonB_short_N"/>
</dbReference>
<dbReference type="GO" id="GO:0006826">
    <property type="term" value="P:iron ion transport"/>
    <property type="evidence" value="ECO:0007669"/>
    <property type="project" value="UniProtKB-KW"/>
</dbReference>
<dbReference type="Gene3D" id="2.170.130.10">
    <property type="entry name" value="TonB-dependent receptor, plug domain"/>
    <property type="match status" value="1"/>
</dbReference>
<evidence type="ECO:0000256" key="11">
    <source>
        <dbReference type="RuleBase" id="RU003357"/>
    </source>
</evidence>
<dbReference type="PROSITE" id="PS52016">
    <property type="entry name" value="TONB_DEPENDENT_REC_3"/>
    <property type="match status" value="1"/>
</dbReference>
<keyword evidence="9 10" id="KW-0998">Cell outer membrane</keyword>
<dbReference type="NCBIfam" id="TIGR04057">
    <property type="entry name" value="SusC_RagA_signa"/>
    <property type="match status" value="1"/>
</dbReference>
<dbReference type="Pfam" id="PF13715">
    <property type="entry name" value="CarbopepD_reg_2"/>
    <property type="match status" value="1"/>
</dbReference>
<evidence type="ECO:0000256" key="1">
    <source>
        <dbReference type="ARBA" id="ARBA00004571"/>
    </source>
</evidence>
<keyword evidence="4" id="KW-0410">Iron transport</keyword>
<dbReference type="InterPro" id="IPR000531">
    <property type="entry name" value="Beta-barrel_TonB"/>
</dbReference>
<dbReference type="Pfam" id="PF00593">
    <property type="entry name" value="TonB_dep_Rec_b-barrel"/>
    <property type="match status" value="1"/>
</dbReference>
<keyword evidence="5 10" id="KW-0812">Transmembrane</keyword>
<dbReference type="Gene3D" id="2.40.170.20">
    <property type="entry name" value="TonB-dependent receptor, beta-barrel domain"/>
    <property type="match status" value="1"/>
</dbReference>
<dbReference type="OrthoDB" id="9768177at2"/>
<dbReference type="SUPFAM" id="SSF49464">
    <property type="entry name" value="Carboxypeptidase regulatory domain-like"/>
    <property type="match status" value="1"/>
</dbReference>
<organism evidence="16 17">
    <name type="scientific">Segatella copri</name>
    <dbReference type="NCBI Taxonomy" id="165179"/>
    <lineage>
        <taxon>Bacteria</taxon>
        <taxon>Pseudomonadati</taxon>
        <taxon>Bacteroidota</taxon>
        <taxon>Bacteroidia</taxon>
        <taxon>Bacteroidales</taxon>
        <taxon>Prevotellaceae</taxon>
        <taxon>Segatella</taxon>
    </lineage>
</organism>
<feature type="domain" description="Secretin/TonB short N-terminal" evidence="14">
    <location>
        <begin position="48"/>
        <end position="96"/>
    </location>
</feature>
<dbReference type="FunFam" id="2.60.40.1120:FF:000003">
    <property type="entry name" value="Outer membrane protein Omp121"/>
    <property type="match status" value="1"/>
</dbReference>
<keyword evidence="3 10" id="KW-1134">Transmembrane beta strand</keyword>
<keyword evidence="7 11" id="KW-0798">TonB box</keyword>
<dbReference type="NCBIfam" id="TIGR04056">
    <property type="entry name" value="OMP_RagA_SusC"/>
    <property type="match status" value="1"/>
</dbReference>
<dbReference type="InterPro" id="IPR023996">
    <property type="entry name" value="TonB-dep_OMP_SusC/RagA"/>
</dbReference>
<evidence type="ECO:0000256" key="3">
    <source>
        <dbReference type="ARBA" id="ARBA00022452"/>
    </source>
</evidence>
<evidence type="ECO:0000256" key="6">
    <source>
        <dbReference type="ARBA" id="ARBA00023004"/>
    </source>
</evidence>
<evidence type="ECO:0000256" key="10">
    <source>
        <dbReference type="PROSITE-ProRule" id="PRU01360"/>
    </source>
</evidence>
<feature type="signal peptide" evidence="12">
    <location>
        <begin position="1"/>
        <end position="27"/>
    </location>
</feature>
<evidence type="ECO:0000256" key="7">
    <source>
        <dbReference type="ARBA" id="ARBA00023077"/>
    </source>
</evidence>
<proteinExistence type="inferred from homology"/>
<keyword evidence="2 10" id="KW-0813">Transport</keyword>
<dbReference type="Gene3D" id="3.55.50.30">
    <property type="match status" value="1"/>
</dbReference>
<evidence type="ECO:0000256" key="9">
    <source>
        <dbReference type="ARBA" id="ARBA00023237"/>
    </source>
</evidence>
<dbReference type="InterPro" id="IPR008969">
    <property type="entry name" value="CarboxyPept-like_regulatory"/>
</dbReference>
<dbReference type="InterPro" id="IPR036942">
    <property type="entry name" value="Beta-barrel_TonB_sf"/>
</dbReference>
<reference evidence="16 17" key="1">
    <citation type="submission" date="2019-09" db="EMBL/GenBank/DDBJ databases">
        <title>Distinct polysaccharide growth profiles of human intestinal Prevotella copri isolates.</title>
        <authorList>
            <person name="Fehlner-Peach H."/>
            <person name="Magnabosco C."/>
            <person name="Raghavan V."/>
            <person name="Scher J.U."/>
            <person name="Tett A."/>
            <person name="Cox L.M."/>
            <person name="Gottsegen C."/>
            <person name="Watters A."/>
            <person name="Wiltshire- Gordon J.D."/>
            <person name="Segata N."/>
            <person name="Bonneau R."/>
            <person name="Littman D.R."/>
        </authorList>
    </citation>
    <scope>NUCLEOTIDE SEQUENCE [LARGE SCALE GENOMIC DNA]</scope>
    <source>
        <strain evidence="17">iAA917</strain>
    </source>
</reference>
<dbReference type="GO" id="GO:0009279">
    <property type="term" value="C:cell outer membrane"/>
    <property type="evidence" value="ECO:0007669"/>
    <property type="project" value="UniProtKB-SubCell"/>
</dbReference>
<evidence type="ECO:0000256" key="4">
    <source>
        <dbReference type="ARBA" id="ARBA00022496"/>
    </source>
</evidence>
<comment type="subcellular location">
    <subcellularLocation>
        <location evidence="1 10">Cell outer membrane</location>
        <topology evidence="1 10">Multi-pass membrane protein</topology>
    </subcellularLocation>
</comment>
<evidence type="ECO:0000256" key="2">
    <source>
        <dbReference type="ARBA" id="ARBA00022448"/>
    </source>
</evidence>
<evidence type="ECO:0000259" key="13">
    <source>
        <dbReference type="Pfam" id="PF00593"/>
    </source>
</evidence>
<dbReference type="Proteomes" id="UP000477980">
    <property type="component" value="Unassembled WGS sequence"/>
</dbReference>
<dbReference type="Pfam" id="PF07715">
    <property type="entry name" value="Plug"/>
    <property type="match status" value="1"/>
</dbReference>
<accession>A0A6G1VKK1</accession>
<gene>
    <name evidence="16" type="ORF">F7D25_02355</name>
</gene>
<dbReference type="SUPFAM" id="SSF56935">
    <property type="entry name" value="Porins"/>
    <property type="match status" value="1"/>
</dbReference>
<evidence type="ECO:0000256" key="8">
    <source>
        <dbReference type="ARBA" id="ARBA00023136"/>
    </source>
</evidence>
<feature type="domain" description="TonB-dependent receptor plug" evidence="15">
    <location>
        <begin position="202"/>
        <end position="307"/>
    </location>
</feature>
<keyword evidence="6" id="KW-0408">Iron</keyword>
<comment type="caution">
    <text evidence="16">The sequence shown here is derived from an EMBL/GenBank/DDBJ whole genome shotgun (WGS) entry which is preliminary data.</text>
</comment>